<dbReference type="AlphaFoldDB" id="A0A432W5D9"/>
<keyword evidence="3" id="KW-1185">Reference proteome</keyword>
<gene>
    <name evidence="2" type="ORF">CWE09_00665</name>
</gene>
<evidence type="ECO:0000256" key="1">
    <source>
        <dbReference type="SAM" id="Phobius"/>
    </source>
</evidence>
<comment type="caution">
    <text evidence="2">The sequence shown here is derived from an EMBL/GenBank/DDBJ whole genome shotgun (WGS) entry which is preliminary data.</text>
</comment>
<dbReference type="Proteomes" id="UP000288293">
    <property type="component" value="Unassembled WGS sequence"/>
</dbReference>
<evidence type="ECO:0000313" key="2">
    <source>
        <dbReference type="EMBL" id="RUO25285.1"/>
    </source>
</evidence>
<organism evidence="2 3">
    <name type="scientific">Aliidiomarina minuta</name>
    <dbReference type="NCBI Taxonomy" id="880057"/>
    <lineage>
        <taxon>Bacteria</taxon>
        <taxon>Pseudomonadati</taxon>
        <taxon>Pseudomonadota</taxon>
        <taxon>Gammaproteobacteria</taxon>
        <taxon>Alteromonadales</taxon>
        <taxon>Idiomarinaceae</taxon>
        <taxon>Aliidiomarina</taxon>
    </lineage>
</organism>
<feature type="transmembrane region" description="Helical" evidence="1">
    <location>
        <begin position="7"/>
        <end position="28"/>
    </location>
</feature>
<dbReference type="EMBL" id="PIPL01000001">
    <property type="protein sequence ID" value="RUO25285.1"/>
    <property type="molecule type" value="Genomic_DNA"/>
</dbReference>
<reference evidence="2 3" key="1">
    <citation type="journal article" date="2011" name="Front. Microbiol.">
        <title>Genomic signatures of strain selection and enhancement in Bacillus atrophaeus var. globigii, a historical biowarfare simulant.</title>
        <authorList>
            <person name="Gibbons H.S."/>
            <person name="Broomall S.M."/>
            <person name="McNew L.A."/>
            <person name="Daligault H."/>
            <person name="Chapman C."/>
            <person name="Bruce D."/>
            <person name="Karavis M."/>
            <person name="Krepps M."/>
            <person name="McGregor P.A."/>
            <person name="Hong C."/>
            <person name="Park K.H."/>
            <person name="Akmal A."/>
            <person name="Feldman A."/>
            <person name="Lin J.S."/>
            <person name="Chang W.E."/>
            <person name="Higgs B.W."/>
            <person name="Demirev P."/>
            <person name="Lindquist J."/>
            <person name="Liem A."/>
            <person name="Fochler E."/>
            <person name="Read T.D."/>
            <person name="Tapia R."/>
            <person name="Johnson S."/>
            <person name="Bishop-Lilly K.A."/>
            <person name="Detter C."/>
            <person name="Han C."/>
            <person name="Sozhamannan S."/>
            <person name="Rosenzweig C.N."/>
            <person name="Skowronski E.W."/>
        </authorList>
    </citation>
    <scope>NUCLEOTIDE SEQUENCE [LARGE SCALE GENOMIC DNA]</scope>
    <source>
        <strain evidence="2 3">MLST1</strain>
    </source>
</reference>
<accession>A0A432W5D9</accession>
<dbReference type="RefSeq" id="WP_126801983.1">
    <property type="nucleotide sequence ID" value="NZ_PIPL01000001.1"/>
</dbReference>
<protein>
    <submittedName>
        <fullName evidence="2">Uncharacterized protein</fullName>
    </submittedName>
</protein>
<sequence>MANLLDAIFFTILVASAGLGVTSIIMAFTSGGDTNNAAAKVEGLYENIFFGVSGLIIALLMWVALVF</sequence>
<dbReference type="OrthoDB" id="6388369at2"/>
<keyword evidence="1" id="KW-1133">Transmembrane helix</keyword>
<evidence type="ECO:0000313" key="3">
    <source>
        <dbReference type="Proteomes" id="UP000288293"/>
    </source>
</evidence>
<keyword evidence="1" id="KW-0812">Transmembrane</keyword>
<keyword evidence="1" id="KW-0472">Membrane</keyword>
<proteinExistence type="predicted"/>
<feature type="transmembrane region" description="Helical" evidence="1">
    <location>
        <begin position="48"/>
        <end position="66"/>
    </location>
</feature>
<name>A0A432W5D9_9GAMM</name>